<dbReference type="RefSeq" id="WP_146528168.1">
    <property type="nucleotide sequence ID" value="NZ_SJPV01000006.1"/>
</dbReference>
<dbReference type="Gene3D" id="2.60.120.560">
    <property type="entry name" value="Exo-inulinase, domain 1"/>
    <property type="match status" value="1"/>
</dbReference>
<dbReference type="EMBL" id="SJPV01000006">
    <property type="protein sequence ID" value="TWU36141.1"/>
    <property type="molecule type" value="Genomic_DNA"/>
</dbReference>
<proteinExistence type="predicted"/>
<accession>A0A5C6DKI1</accession>
<dbReference type="OrthoDB" id="282033at2"/>
<reference evidence="3 4" key="1">
    <citation type="submission" date="2019-02" db="EMBL/GenBank/DDBJ databases">
        <title>Deep-cultivation of Planctomycetes and their phenomic and genomic characterization uncovers novel biology.</title>
        <authorList>
            <person name="Wiegand S."/>
            <person name="Jogler M."/>
            <person name="Boedeker C."/>
            <person name="Pinto D."/>
            <person name="Vollmers J."/>
            <person name="Rivas-Marin E."/>
            <person name="Kohn T."/>
            <person name="Peeters S.H."/>
            <person name="Heuer A."/>
            <person name="Rast P."/>
            <person name="Oberbeckmann S."/>
            <person name="Bunk B."/>
            <person name="Jeske O."/>
            <person name="Meyerdierks A."/>
            <person name="Storesund J.E."/>
            <person name="Kallscheuer N."/>
            <person name="Luecker S."/>
            <person name="Lage O.M."/>
            <person name="Pohl T."/>
            <person name="Merkel B.J."/>
            <person name="Hornburger P."/>
            <person name="Mueller R.-W."/>
            <person name="Bruemmer F."/>
            <person name="Labrenz M."/>
            <person name="Spormann A.M."/>
            <person name="Op Den Camp H."/>
            <person name="Overmann J."/>
            <person name="Amann R."/>
            <person name="Jetten M.S.M."/>
            <person name="Mascher T."/>
            <person name="Medema M.H."/>
            <person name="Devos D.P."/>
            <person name="Kaster A.-K."/>
            <person name="Ovreas L."/>
            <person name="Rohde M."/>
            <person name="Galperin M.Y."/>
            <person name="Jogler C."/>
        </authorList>
    </citation>
    <scope>NUCLEOTIDE SEQUENCE [LARGE SCALE GENOMIC DNA]</scope>
    <source>
        <strain evidence="3 4">Poly41</strain>
    </source>
</reference>
<feature type="region of interest" description="Disordered" evidence="1">
    <location>
        <begin position="48"/>
        <end position="68"/>
    </location>
</feature>
<sequence length="281" mass="30897" precursor="true">MRNRAVLCFCYRMIESRPRFSAFALSLLISFGCQPSFSVAQTVSEDTTATDSATQPDKPAAKKPEPAETANKIKMKPLQDSWVPCDFGGDGEVVLKGNSVTLASGDPLTGIRWEGPVLRENYEISLEARRTDGYDFFCALTFPVGKSPISLVLGGWGGGVIGLSSVDGYDASENSTTRFRSFDNEKWYRVRVRVTDAAIQCWLDDKKVIEQVREGHEFDIRSEMFLCVPMGIAAYECASEIRNIRIGKLPVTKPGDKTVPDAGAKESDAKKSDVKKDVTAE</sequence>
<feature type="signal peptide" evidence="2">
    <location>
        <begin position="1"/>
        <end position="40"/>
    </location>
</feature>
<keyword evidence="4" id="KW-1185">Reference proteome</keyword>
<evidence type="ECO:0008006" key="5">
    <source>
        <dbReference type="Google" id="ProtNLM"/>
    </source>
</evidence>
<feature type="compositionally biased region" description="Basic and acidic residues" evidence="1">
    <location>
        <begin position="254"/>
        <end position="281"/>
    </location>
</feature>
<name>A0A5C6DKI1_9BACT</name>
<comment type="caution">
    <text evidence="3">The sequence shown here is derived from an EMBL/GenBank/DDBJ whole genome shotgun (WGS) entry which is preliminary data.</text>
</comment>
<evidence type="ECO:0000256" key="2">
    <source>
        <dbReference type="SAM" id="SignalP"/>
    </source>
</evidence>
<keyword evidence="2" id="KW-0732">Signal</keyword>
<gene>
    <name evidence="3" type="ORF">Poly41_38940</name>
</gene>
<evidence type="ECO:0000256" key="1">
    <source>
        <dbReference type="SAM" id="MobiDB-lite"/>
    </source>
</evidence>
<evidence type="ECO:0000313" key="3">
    <source>
        <dbReference type="EMBL" id="TWU36141.1"/>
    </source>
</evidence>
<organism evidence="3 4">
    <name type="scientific">Novipirellula artificiosorum</name>
    <dbReference type="NCBI Taxonomy" id="2528016"/>
    <lineage>
        <taxon>Bacteria</taxon>
        <taxon>Pseudomonadati</taxon>
        <taxon>Planctomycetota</taxon>
        <taxon>Planctomycetia</taxon>
        <taxon>Pirellulales</taxon>
        <taxon>Pirellulaceae</taxon>
        <taxon>Novipirellula</taxon>
    </lineage>
</organism>
<protein>
    <recommendedName>
        <fullName evidence="5">3-keto-disaccharide hydrolase domain-containing protein</fullName>
    </recommendedName>
</protein>
<dbReference type="PROSITE" id="PS51257">
    <property type="entry name" value="PROKAR_LIPOPROTEIN"/>
    <property type="match status" value="1"/>
</dbReference>
<dbReference type="AlphaFoldDB" id="A0A5C6DKI1"/>
<evidence type="ECO:0000313" key="4">
    <source>
        <dbReference type="Proteomes" id="UP000319143"/>
    </source>
</evidence>
<feature type="region of interest" description="Disordered" evidence="1">
    <location>
        <begin position="251"/>
        <end position="281"/>
    </location>
</feature>
<feature type="chain" id="PRO_5022667102" description="3-keto-disaccharide hydrolase domain-containing protein" evidence="2">
    <location>
        <begin position="41"/>
        <end position="281"/>
    </location>
</feature>
<dbReference type="Proteomes" id="UP000319143">
    <property type="component" value="Unassembled WGS sequence"/>
</dbReference>